<name>A0A8J7FR34_9NEIS</name>
<evidence type="ECO:0000256" key="1">
    <source>
        <dbReference type="ARBA" id="ARBA00022741"/>
    </source>
</evidence>
<dbReference type="PANTHER" id="PTHR30476">
    <property type="entry name" value="UPF0234 PROTEIN YAJQ"/>
    <property type="match status" value="1"/>
</dbReference>
<proteinExistence type="inferred from homology"/>
<dbReference type="Pfam" id="PF04461">
    <property type="entry name" value="YajQ"/>
    <property type="match status" value="1"/>
</dbReference>
<dbReference type="EMBL" id="JADFUA010000013">
    <property type="protein sequence ID" value="MBE9610754.1"/>
    <property type="molecule type" value="Genomic_DNA"/>
</dbReference>
<comment type="function">
    <text evidence="3">Nucleotide-binding protein.</text>
</comment>
<dbReference type="CDD" id="cd11740">
    <property type="entry name" value="YajQ_like"/>
    <property type="match status" value="1"/>
</dbReference>
<comment type="caution">
    <text evidence="4">The sequence shown here is derived from an EMBL/GenBank/DDBJ whole genome shotgun (WGS) entry which is preliminary data.</text>
</comment>
<evidence type="ECO:0000256" key="2">
    <source>
        <dbReference type="ARBA" id="ARBA00093450"/>
    </source>
</evidence>
<dbReference type="InterPro" id="IPR035570">
    <property type="entry name" value="UPF0234_N"/>
</dbReference>
<dbReference type="NCBIfam" id="NF003819">
    <property type="entry name" value="PRK05412.1"/>
    <property type="match status" value="1"/>
</dbReference>
<evidence type="ECO:0000256" key="3">
    <source>
        <dbReference type="HAMAP-Rule" id="MF_00632"/>
    </source>
</evidence>
<evidence type="ECO:0000313" key="5">
    <source>
        <dbReference type="Proteomes" id="UP000604481"/>
    </source>
</evidence>
<dbReference type="Gene3D" id="3.30.70.990">
    <property type="entry name" value="YajQ-like, domain 2"/>
    <property type="match status" value="1"/>
</dbReference>
<comment type="similarity">
    <text evidence="2 3">Belongs to the YajQ family.</text>
</comment>
<evidence type="ECO:0000313" key="4">
    <source>
        <dbReference type="EMBL" id="MBE9610754.1"/>
    </source>
</evidence>
<dbReference type="Proteomes" id="UP000604481">
    <property type="component" value="Unassembled WGS sequence"/>
</dbReference>
<gene>
    <name evidence="4" type="ORF">INR99_15550</name>
</gene>
<dbReference type="PANTHER" id="PTHR30476:SF0">
    <property type="entry name" value="UPF0234 PROTEIN YAJQ"/>
    <property type="match status" value="1"/>
</dbReference>
<accession>A0A8J7FR34</accession>
<dbReference type="GO" id="GO:0000166">
    <property type="term" value="F:nucleotide binding"/>
    <property type="evidence" value="ECO:0007669"/>
    <property type="project" value="UniProtKB-UniRule"/>
</dbReference>
<dbReference type="InterPro" id="IPR007551">
    <property type="entry name" value="YajQ/Smlt4090-like"/>
</dbReference>
<dbReference type="InterPro" id="IPR036183">
    <property type="entry name" value="YajQ-like_sf"/>
</dbReference>
<dbReference type="AlphaFoldDB" id="A0A8J7FR34"/>
<dbReference type="InterPro" id="IPR035571">
    <property type="entry name" value="UPF0234-like_C"/>
</dbReference>
<protein>
    <recommendedName>
        <fullName evidence="3">Nucleotide-binding protein INR99_15550</fullName>
    </recommendedName>
</protein>
<dbReference type="RefSeq" id="WP_194117302.1">
    <property type="nucleotide sequence ID" value="NZ_JADFUA010000013.1"/>
</dbReference>
<keyword evidence="5" id="KW-1185">Reference proteome</keyword>
<sequence>MPSFDITSEVDMVALKNAIDVAERAIVNRYDFKGTSAKVELQEKNEIITIYGDSDFQLDQIKDLLFPALEKKEPDSSKRLDAQDVQKVSGNKVKQDLKIKAGIDQELAKKIIKLIKDNKLKVQAAIQGDAVRVTGAKRDTLQEVIALVRKSITDFPLQYQNFRD</sequence>
<dbReference type="SUPFAM" id="SSF89963">
    <property type="entry name" value="YajQ-like"/>
    <property type="match status" value="2"/>
</dbReference>
<organism evidence="4 5">
    <name type="scientific">Chitinilyticum piscinae</name>
    <dbReference type="NCBI Taxonomy" id="2866724"/>
    <lineage>
        <taxon>Bacteria</taxon>
        <taxon>Pseudomonadati</taxon>
        <taxon>Pseudomonadota</taxon>
        <taxon>Betaproteobacteria</taxon>
        <taxon>Neisseriales</taxon>
        <taxon>Chitinibacteraceae</taxon>
        <taxon>Chitinilyticum</taxon>
    </lineage>
</organism>
<keyword evidence="1 3" id="KW-0547">Nucleotide-binding</keyword>
<dbReference type="GO" id="GO:0005829">
    <property type="term" value="C:cytosol"/>
    <property type="evidence" value="ECO:0007669"/>
    <property type="project" value="TreeGrafter"/>
</dbReference>
<dbReference type="Gene3D" id="3.30.70.860">
    <property type="match status" value="1"/>
</dbReference>
<reference evidence="4 5" key="1">
    <citation type="submission" date="2020-10" db="EMBL/GenBank/DDBJ databases">
        <title>The genome sequence of Chitinilyticum litopenaei 4Y14.</title>
        <authorList>
            <person name="Liu Y."/>
        </authorList>
    </citation>
    <scope>NUCLEOTIDE SEQUENCE [LARGE SCALE GENOMIC DNA]</scope>
    <source>
        <strain evidence="4 5">4Y14</strain>
    </source>
</reference>
<dbReference type="HAMAP" id="MF_00632">
    <property type="entry name" value="UPF0234"/>
    <property type="match status" value="1"/>
</dbReference>